<dbReference type="InterPro" id="IPR000340">
    <property type="entry name" value="Dual-sp_phosphatase_cat-dom"/>
</dbReference>
<dbReference type="InterPro" id="IPR016130">
    <property type="entry name" value="Tyr_Pase_AS"/>
</dbReference>
<evidence type="ECO:0000259" key="7">
    <source>
        <dbReference type="PROSITE" id="PS50056"/>
    </source>
</evidence>
<keyword evidence="3" id="KW-0378">Hydrolase</keyword>
<evidence type="ECO:0000256" key="5">
    <source>
        <dbReference type="SAM" id="MobiDB-lite"/>
    </source>
</evidence>
<gene>
    <name evidence="8" type="ORF">J3Q64DRAFT_1766619</name>
</gene>
<evidence type="ECO:0000313" key="9">
    <source>
        <dbReference type="Proteomes" id="UP001448207"/>
    </source>
</evidence>
<dbReference type="PROSITE" id="PS50054">
    <property type="entry name" value="TYR_PHOSPHATASE_DUAL"/>
    <property type="match status" value="1"/>
</dbReference>
<evidence type="ECO:0000259" key="6">
    <source>
        <dbReference type="PROSITE" id="PS50054"/>
    </source>
</evidence>
<dbReference type="InterPro" id="IPR020422">
    <property type="entry name" value="TYR_PHOSPHATASE_DUAL_dom"/>
</dbReference>
<accession>A0ABR3AQT4</accession>
<dbReference type="Pfam" id="PF00782">
    <property type="entry name" value="DSPc"/>
    <property type="match status" value="1"/>
</dbReference>
<name>A0ABR3AQT4_PHYBL</name>
<sequence>MATPLFATSPSGLMMRRNKKNLSLCLLPNKSSCLEIIPKQTATQLTQAPQSKPKPEPEPELESQLTNPYKNGPALILPNLYLGSEHNAPNLDQLNSLSIKYIINAAAEVNNSNSHLFQPFDNLLATPDPSSPYFPKKANRTTKESPLLYTPSTDTISSPPLSPSSVSSIGYKKLQWTHNQENITSELNNLIGSIDQARSRGQAVLVHCQCGVARSATIIIAYVMKMMNLSMDKAYTHVKSRAPAISPNMHLIYQLQKYERSLSNSPIHQNNTPPLLLQHQRFGFHQTSSSLAL</sequence>
<evidence type="ECO:0000313" key="8">
    <source>
        <dbReference type="EMBL" id="KAL0078488.1"/>
    </source>
</evidence>
<dbReference type="InterPro" id="IPR029021">
    <property type="entry name" value="Prot-tyrosine_phosphatase-like"/>
</dbReference>
<feature type="region of interest" description="Disordered" evidence="5">
    <location>
        <begin position="43"/>
        <end position="70"/>
    </location>
</feature>
<dbReference type="EMBL" id="JBCLYO010000025">
    <property type="protein sequence ID" value="KAL0078488.1"/>
    <property type="molecule type" value="Genomic_DNA"/>
</dbReference>
<evidence type="ECO:0000256" key="3">
    <source>
        <dbReference type="ARBA" id="ARBA00022801"/>
    </source>
</evidence>
<proteinExistence type="inferred from homology"/>
<keyword evidence="9" id="KW-1185">Reference proteome</keyword>
<organism evidence="8 9">
    <name type="scientific">Phycomyces blakesleeanus</name>
    <dbReference type="NCBI Taxonomy" id="4837"/>
    <lineage>
        <taxon>Eukaryota</taxon>
        <taxon>Fungi</taxon>
        <taxon>Fungi incertae sedis</taxon>
        <taxon>Mucoromycota</taxon>
        <taxon>Mucoromycotina</taxon>
        <taxon>Mucoromycetes</taxon>
        <taxon>Mucorales</taxon>
        <taxon>Phycomycetaceae</taxon>
        <taxon>Phycomyces</taxon>
    </lineage>
</organism>
<evidence type="ECO:0000256" key="4">
    <source>
        <dbReference type="ARBA" id="ARBA00022912"/>
    </source>
</evidence>
<comment type="similarity">
    <text evidence="1">Belongs to the protein-tyrosine phosphatase family. Non-receptor class dual specificity subfamily.</text>
</comment>
<dbReference type="PROSITE" id="PS00383">
    <property type="entry name" value="TYR_PHOSPHATASE_1"/>
    <property type="match status" value="1"/>
</dbReference>
<feature type="domain" description="Tyrosine-protein phosphatase" evidence="6">
    <location>
        <begin position="72"/>
        <end position="264"/>
    </location>
</feature>
<dbReference type="EC" id="3.1.3.48" evidence="2"/>
<keyword evidence="4" id="KW-0904">Protein phosphatase</keyword>
<dbReference type="PANTHER" id="PTHR10159">
    <property type="entry name" value="DUAL SPECIFICITY PROTEIN PHOSPHATASE"/>
    <property type="match status" value="1"/>
</dbReference>
<evidence type="ECO:0000256" key="2">
    <source>
        <dbReference type="ARBA" id="ARBA00013064"/>
    </source>
</evidence>
<dbReference type="Gene3D" id="3.90.190.10">
    <property type="entry name" value="Protein tyrosine phosphatase superfamily"/>
    <property type="match status" value="1"/>
</dbReference>
<dbReference type="Proteomes" id="UP001448207">
    <property type="component" value="Unassembled WGS sequence"/>
</dbReference>
<dbReference type="PROSITE" id="PS50056">
    <property type="entry name" value="TYR_PHOSPHATASE_2"/>
    <property type="match status" value="1"/>
</dbReference>
<dbReference type="SMART" id="SM00195">
    <property type="entry name" value="DSPc"/>
    <property type="match status" value="1"/>
</dbReference>
<feature type="domain" description="Tyrosine specific protein phosphatases" evidence="7">
    <location>
        <begin position="185"/>
        <end position="253"/>
    </location>
</feature>
<reference evidence="8 9" key="1">
    <citation type="submission" date="2024-04" db="EMBL/GenBank/DDBJ databases">
        <title>Symmetric and asymmetric DNA N6-adenine methylation regulates different biological responses in Mucorales.</title>
        <authorList>
            <consortium name="Lawrence Berkeley National Laboratory"/>
            <person name="Lax C."/>
            <person name="Mondo S.J."/>
            <person name="Osorio-Concepcion M."/>
            <person name="Muszewska A."/>
            <person name="Corrochano-Luque M."/>
            <person name="Gutierrez G."/>
            <person name="Riley R."/>
            <person name="Lipzen A."/>
            <person name="Guo J."/>
            <person name="Hundley H."/>
            <person name="Amirebrahimi M."/>
            <person name="Ng V."/>
            <person name="Lorenzo-Gutierrez D."/>
            <person name="Binder U."/>
            <person name="Yang J."/>
            <person name="Song Y."/>
            <person name="Canovas D."/>
            <person name="Navarro E."/>
            <person name="Freitag M."/>
            <person name="Gabaldon T."/>
            <person name="Grigoriev I.V."/>
            <person name="Corrochano L.M."/>
            <person name="Nicolas F.E."/>
            <person name="Garre V."/>
        </authorList>
    </citation>
    <scope>NUCLEOTIDE SEQUENCE [LARGE SCALE GENOMIC DNA]</scope>
    <source>
        <strain evidence="8 9">L51</strain>
    </source>
</reference>
<protein>
    <recommendedName>
        <fullName evidence="2">protein-tyrosine-phosphatase</fullName>
        <ecNumber evidence="2">3.1.3.48</ecNumber>
    </recommendedName>
</protein>
<dbReference type="PANTHER" id="PTHR10159:SF519">
    <property type="entry name" value="DUAL SPECIFICITY PROTEIN PHOSPHATASE MPK3"/>
    <property type="match status" value="1"/>
</dbReference>
<evidence type="ECO:0000256" key="1">
    <source>
        <dbReference type="ARBA" id="ARBA00008601"/>
    </source>
</evidence>
<dbReference type="SUPFAM" id="SSF52799">
    <property type="entry name" value="(Phosphotyrosine protein) phosphatases II"/>
    <property type="match status" value="1"/>
</dbReference>
<comment type="caution">
    <text evidence="8">The sequence shown here is derived from an EMBL/GenBank/DDBJ whole genome shotgun (WGS) entry which is preliminary data.</text>
</comment>
<dbReference type="InterPro" id="IPR000387">
    <property type="entry name" value="Tyr_Pase_dom"/>
</dbReference>